<dbReference type="Gene3D" id="3.40.50.300">
    <property type="entry name" value="P-loop containing nucleotide triphosphate hydrolases"/>
    <property type="match status" value="1"/>
</dbReference>
<name>A0A0D9XSG7_9ORYZ</name>
<evidence type="ECO:0000259" key="4">
    <source>
        <dbReference type="Pfam" id="PF00931"/>
    </source>
</evidence>
<reference evidence="7" key="3">
    <citation type="submission" date="2015-04" db="UniProtKB">
        <authorList>
            <consortium name="EnsemblPlants"/>
        </authorList>
    </citation>
    <scope>IDENTIFICATION</scope>
</reference>
<keyword evidence="2" id="KW-0611">Plant defense</keyword>
<feature type="domain" description="NB-ARC" evidence="4">
    <location>
        <begin position="5"/>
        <end position="75"/>
    </location>
</feature>
<evidence type="ECO:0000313" key="7">
    <source>
        <dbReference type="EnsemblPlants" id="LPERR11G11850.1"/>
    </source>
</evidence>
<dbReference type="HOGENOM" id="CLU_000837_14_4_1"/>
<evidence type="ECO:0000256" key="2">
    <source>
        <dbReference type="ARBA" id="ARBA00022821"/>
    </source>
</evidence>
<dbReference type="Gramene" id="LPERR11G11850.1">
    <property type="protein sequence ID" value="LPERR11G11850.1"/>
    <property type="gene ID" value="LPERR11G11850"/>
</dbReference>
<dbReference type="GO" id="GO:0098542">
    <property type="term" value="P:defense response to other organism"/>
    <property type="evidence" value="ECO:0007669"/>
    <property type="project" value="TreeGrafter"/>
</dbReference>
<dbReference type="SUPFAM" id="SSF52058">
    <property type="entry name" value="L domain-like"/>
    <property type="match status" value="1"/>
</dbReference>
<dbReference type="SUPFAM" id="SSF52540">
    <property type="entry name" value="P-loop containing nucleoside triphosphate hydrolases"/>
    <property type="match status" value="1"/>
</dbReference>
<dbReference type="GO" id="GO:0043531">
    <property type="term" value="F:ADP binding"/>
    <property type="evidence" value="ECO:0007669"/>
    <property type="project" value="InterPro"/>
</dbReference>
<reference evidence="7 8" key="1">
    <citation type="submission" date="2012-08" db="EMBL/GenBank/DDBJ databases">
        <title>Oryza genome evolution.</title>
        <authorList>
            <person name="Wing R.A."/>
        </authorList>
    </citation>
    <scope>NUCLEOTIDE SEQUENCE</scope>
</reference>
<proteinExistence type="predicted"/>
<dbReference type="InterPro" id="IPR044974">
    <property type="entry name" value="Disease_R_plants"/>
</dbReference>
<feature type="domain" description="Disease resistance R13L4/SHOC-2-like LRR" evidence="6">
    <location>
        <begin position="170"/>
        <end position="301"/>
    </location>
</feature>
<dbReference type="eggNOG" id="KOG4658">
    <property type="taxonomic scope" value="Eukaryota"/>
</dbReference>
<evidence type="ECO:0000259" key="5">
    <source>
        <dbReference type="Pfam" id="PF23559"/>
    </source>
</evidence>
<organism evidence="7 8">
    <name type="scientific">Leersia perrieri</name>
    <dbReference type="NCBI Taxonomy" id="77586"/>
    <lineage>
        <taxon>Eukaryota</taxon>
        <taxon>Viridiplantae</taxon>
        <taxon>Streptophyta</taxon>
        <taxon>Embryophyta</taxon>
        <taxon>Tracheophyta</taxon>
        <taxon>Spermatophyta</taxon>
        <taxon>Magnoliopsida</taxon>
        <taxon>Liliopsida</taxon>
        <taxon>Poales</taxon>
        <taxon>Poaceae</taxon>
        <taxon>BOP clade</taxon>
        <taxon>Oryzoideae</taxon>
        <taxon>Oryzeae</taxon>
        <taxon>Oryzinae</taxon>
        <taxon>Leersia</taxon>
    </lineage>
</organism>
<dbReference type="Proteomes" id="UP000032180">
    <property type="component" value="Chromosome 11"/>
</dbReference>
<dbReference type="Gene3D" id="3.80.10.10">
    <property type="entry name" value="Ribonuclease Inhibitor"/>
    <property type="match status" value="1"/>
</dbReference>
<feature type="domain" description="Disease resistance R13L4/SHOC-2-like LRR" evidence="6">
    <location>
        <begin position="454"/>
        <end position="558"/>
    </location>
</feature>
<dbReference type="Pfam" id="PF23598">
    <property type="entry name" value="LRR_14"/>
    <property type="match status" value="2"/>
</dbReference>
<feature type="domain" description="Disease resistance protein winged helix" evidence="5">
    <location>
        <begin position="99"/>
        <end position="153"/>
    </location>
</feature>
<dbReference type="InterPro" id="IPR032675">
    <property type="entry name" value="LRR_dom_sf"/>
</dbReference>
<dbReference type="InterPro" id="IPR002182">
    <property type="entry name" value="NB-ARC"/>
</dbReference>
<dbReference type="STRING" id="77586.A0A0D9XSG7"/>
<sequence length="565" mass="65108">MVLKDELVKLLGEEDDVLKKNLQVSIVGPGGLGKTTLANQVYNTIGGNFKHRAFVSVSQNPNMMNVLRDIHRQVIIPRFIDEPKEQLRESAPNMLHELRWIAEGFIPQERGYTPYEIGERCFLELINRPLIQPVKTNAFGEVKTCQVHDIIIDSIVSKSIEDNFVTIYVTVFENFVKLPPLLEFKILRVLDIEGCDLSEEHHRLAAIGMLSQLKEIRWITVLRNIESKGNKITELPASIVQISQLINLLIDGEVKLPDKIGDMLSLQELRLINVLKQSDNFWQELSKLTNLRDMSLSLESDGANDAERWNVCTENMVSSAIREQDVSILGSIPALVRLVLYVQNEQEKQQQQQQKKREIKDKKKSKEKKTDKEEDVEEGEMSEQLEKLENLKDKKMIMMKEEERNNEELEGRTRKRREEHDTNAATGLSSNSRRRQPKQEQDVSPKRRTSNRGQLKISVSHGFQCLRYLKIDGTDPRVLGLEFGAGSMPNLEELVLMFKAARKFDETNEDFFFGINNLSHLVSITCEIDCFPEPEIMAEELEDTIRRAVRMHPNNPRLHIYKRSL</sequence>
<evidence type="ECO:0000313" key="8">
    <source>
        <dbReference type="Proteomes" id="UP000032180"/>
    </source>
</evidence>
<reference evidence="8" key="2">
    <citation type="submission" date="2013-12" db="EMBL/GenBank/DDBJ databases">
        <authorList>
            <person name="Yu Y."/>
            <person name="Lee S."/>
            <person name="de Baynast K."/>
            <person name="Wissotski M."/>
            <person name="Liu L."/>
            <person name="Talag J."/>
            <person name="Goicoechea J."/>
            <person name="Angelova A."/>
            <person name="Jetty R."/>
            <person name="Kudrna D."/>
            <person name="Golser W."/>
            <person name="Rivera L."/>
            <person name="Zhang J."/>
            <person name="Wing R."/>
        </authorList>
    </citation>
    <scope>NUCLEOTIDE SEQUENCE</scope>
</reference>
<evidence type="ECO:0000256" key="1">
    <source>
        <dbReference type="ARBA" id="ARBA00022737"/>
    </source>
</evidence>
<dbReference type="InterPro" id="IPR058922">
    <property type="entry name" value="WHD_DRP"/>
</dbReference>
<dbReference type="InterPro" id="IPR055414">
    <property type="entry name" value="LRR_R13L4/SHOC2-like"/>
</dbReference>
<dbReference type="PANTHER" id="PTHR23155">
    <property type="entry name" value="DISEASE RESISTANCE PROTEIN RP"/>
    <property type="match status" value="1"/>
</dbReference>
<evidence type="ECO:0000259" key="6">
    <source>
        <dbReference type="Pfam" id="PF23598"/>
    </source>
</evidence>
<feature type="compositionally biased region" description="Basic and acidic residues" evidence="3">
    <location>
        <begin position="384"/>
        <end position="422"/>
    </location>
</feature>
<dbReference type="PANTHER" id="PTHR23155:SF1228">
    <property type="entry name" value="NB-ARC DOMAIN CONTAINING PROTEIN, EXPRESSED"/>
    <property type="match status" value="1"/>
</dbReference>
<dbReference type="EnsemblPlants" id="LPERR11G11850.1">
    <property type="protein sequence ID" value="LPERR11G11850.1"/>
    <property type="gene ID" value="LPERR11G11850"/>
</dbReference>
<accession>A0A0D9XSG7</accession>
<protein>
    <submittedName>
        <fullName evidence="7">Uncharacterized protein</fullName>
    </submittedName>
</protein>
<feature type="compositionally biased region" description="Acidic residues" evidence="3">
    <location>
        <begin position="373"/>
        <end position="383"/>
    </location>
</feature>
<dbReference type="AlphaFoldDB" id="A0A0D9XSG7"/>
<dbReference type="Pfam" id="PF00931">
    <property type="entry name" value="NB-ARC"/>
    <property type="match status" value="1"/>
</dbReference>
<dbReference type="InterPro" id="IPR027417">
    <property type="entry name" value="P-loop_NTPase"/>
</dbReference>
<keyword evidence="8" id="KW-1185">Reference proteome</keyword>
<dbReference type="Pfam" id="PF23559">
    <property type="entry name" value="WHD_DRP"/>
    <property type="match status" value="1"/>
</dbReference>
<evidence type="ECO:0000256" key="3">
    <source>
        <dbReference type="SAM" id="MobiDB-lite"/>
    </source>
</evidence>
<feature type="region of interest" description="Disordered" evidence="3">
    <location>
        <begin position="350"/>
        <end position="454"/>
    </location>
</feature>
<keyword evidence="1" id="KW-0677">Repeat</keyword>